<dbReference type="Gene3D" id="3.40.50.720">
    <property type="entry name" value="NAD(P)-binding Rossmann-like Domain"/>
    <property type="match status" value="2"/>
</dbReference>
<protein>
    <submittedName>
        <fullName evidence="7">Phosphoglycerate dehydrogenase-like enzyme</fullName>
    </submittedName>
</protein>
<dbReference type="EMBL" id="SGXF01000001">
    <property type="protein sequence ID" value="RZT02356.1"/>
    <property type="molecule type" value="Genomic_DNA"/>
</dbReference>
<keyword evidence="8" id="KW-1185">Reference proteome</keyword>
<name>A0A4Q7PPY0_9FIRM</name>
<proteinExistence type="inferred from homology"/>
<dbReference type="SUPFAM" id="SSF51735">
    <property type="entry name" value="NAD(P)-binding Rossmann-fold domains"/>
    <property type="match status" value="1"/>
</dbReference>
<feature type="domain" description="D-isomer specific 2-hydroxyacid dehydrogenase catalytic" evidence="5">
    <location>
        <begin position="3"/>
        <end position="309"/>
    </location>
</feature>
<evidence type="ECO:0000256" key="1">
    <source>
        <dbReference type="ARBA" id="ARBA00005854"/>
    </source>
</evidence>
<dbReference type="SUPFAM" id="SSF52283">
    <property type="entry name" value="Formate/glycerate dehydrogenase catalytic domain-like"/>
    <property type="match status" value="1"/>
</dbReference>
<evidence type="ECO:0000256" key="3">
    <source>
        <dbReference type="ARBA" id="ARBA00023027"/>
    </source>
</evidence>
<dbReference type="PANTHER" id="PTHR43333">
    <property type="entry name" value="2-HACID_DH_C DOMAIN-CONTAINING PROTEIN"/>
    <property type="match status" value="1"/>
</dbReference>
<dbReference type="InterPro" id="IPR006139">
    <property type="entry name" value="D-isomer_2_OHA_DH_cat_dom"/>
</dbReference>
<keyword evidence="3" id="KW-0520">NAD</keyword>
<gene>
    <name evidence="7" type="ORF">EV209_0469</name>
</gene>
<evidence type="ECO:0000313" key="8">
    <source>
        <dbReference type="Proteomes" id="UP000292927"/>
    </source>
</evidence>
<dbReference type="GO" id="GO:0016616">
    <property type="term" value="F:oxidoreductase activity, acting on the CH-OH group of donors, NAD or NADP as acceptor"/>
    <property type="evidence" value="ECO:0007669"/>
    <property type="project" value="InterPro"/>
</dbReference>
<evidence type="ECO:0000259" key="5">
    <source>
        <dbReference type="Pfam" id="PF00389"/>
    </source>
</evidence>
<dbReference type="RefSeq" id="WP_130432661.1">
    <property type="nucleotide sequence ID" value="NZ_SGXF01000001.1"/>
</dbReference>
<dbReference type="InterPro" id="IPR036291">
    <property type="entry name" value="NAD(P)-bd_dom_sf"/>
</dbReference>
<dbReference type="AlphaFoldDB" id="A0A4Q7PPY0"/>
<comment type="similarity">
    <text evidence="1 4">Belongs to the D-isomer specific 2-hydroxyacid dehydrogenase family.</text>
</comment>
<dbReference type="Proteomes" id="UP000292927">
    <property type="component" value="Unassembled WGS sequence"/>
</dbReference>
<accession>A0A4Q7PPY0</accession>
<dbReference type="Pfam" id="PF02826">
    <property type="entry name" value="2-Hacid_dh_C"/>
    <property type="match status" value="1"/>
</dbReference>
<dbReference type="GO" id="GO:0051287">
    <property type="term" value="F:NAD binding"/>
    <property type="evidence" value="ECO:0007669"/>
    <property type="project" value="InterPro"/>
</dbReference>
<sequence>MRILVAMPVEERHKALLKEAAQKAEFIFCPSAQVTEELAQSVDIIIGNVKPQKIAGTDRLRWMQLNSAGTDGYLEPGVLPEGTLLTNATGAYGLAISEHMLGMVLELKKKLYLYHQNQLAECWKDEGKVTSIFGSVTLVIGLGDIGSEFASRMKALGSYVIGIRRTKAEKPDYVDELRQMDGLEDCLKRADVVALSLPGTKETYRLMDTNRLACMKKSAVLINVGRGTAVDTEALCDALEQGRIAGAGLDVTDPEPLPPGHRLWKAPNVVITPHISGLYHLQETHERIVGIAAENLAAFLEGRPMRSLVDRSTGYRAVKQ</sequence>
<dbReference type="Pfam" id="PF00389">
    <property type="entry name" value="2-Hacid_dh"/>
    <property type="match status" value="1"/>
</dbReference>
<evidence type="ECO:0000256" key="2">
    <source>
        <dbReference type="ARBA" id="ARBA00023002"/>
    </source>
</evidence>
<dbReference type="OrthoDB" id="9805416at2"/>
<dbReference type="CDD" id="cd05300">
    <property type="entry name" value="2-Hacid_dh_1"/>
    <property type="match status" value="1"/>
</dbReference>
<keyword evidence="2 4" id="KW-0560">Oxidoreductase</keyword>
<comment type="caution">
    <text evidence="7">The sequence shown here is derived from an EMBL/GenBank/DDBJ whole genome shotgun (WGS) entry which is preliminary data.</text>
</comment>
<dbReference type="InterPro" id="IPR006140">
    <property type="entry name" value="D-isomer_DH_NAD-bd"/>
</dbReference>
<evidence type="ECO:0000256" key="4">
    <source>
        <dbReference type="RuleBase" id="RU003719"/>
    </source>
</evidence>
<evidence type="ECO:0000259" key="6">
    <source>
        <dbReference type="Pfam" id="PF02826"/>
    </source>
</evidence>
<feature type="domain" description="D-isomer specific 2-hydroxyacid dehydrogenase NAD-binding" evidence="6">
    <location>
        <begin position="101"/>
        <end position="276"/>
    </location>
</feature>
<evidence type="ECO:0000313" key="7">
    <source>
        <dbReference type="EMBL" id="RZT02356.1"/>
    </source>
</evidence>
<dbReference type="PANTHER" id="PTHR43333:SF1">
    <property type="entry name" value="D-ISOMER SPECIFIC 2-HYDROXYACID DEHYDROGENASE NAD-BINDING DOMAIN-CONTAINING PROTEIN"/>
    <property type="match status" value="1"/>
</dbReference>
<organism evidence="7 8">
    <name type="scientific">Cuneatibacter caecimuris</name>
    <dbReference type="NCBI Taxonomy" id="1796618"/>
    <lineage>
        <taxon>Bacteria</taxon>
        <taxon>Bacillati</taxon>
        <taxon>Bacillota</taxon>
        <taxon>Clostridia</taxon>
        <taxon>Lachnospirales</taxon>
        <taxon>Lachnospiraceae</taxon>
        <taxon>Cuneatibacter</taxon>
    </lineage>
</organism>
<reference evidence="7 8" key="1">
    <citation type="submission" date="2019-02" db="EMBL/GenBank/DDBJ databases">
        <title>Genomic Encyclopedia of Type Strains, Phase IV (KMG-IV): sequencing the most valuable type-strain genomes for metagenomic binning, comparative biology and taxonomic classification.</title>
        <authorList>
            <person name="Goeker M."/>
        </authorList>
    </citation>
    <scope>NUCLEOTIDE SEQUENCE [LARGE SCALE GENOMIC DNA]</scope>
    <source>
        <strain evidence="7 8">DSM 29486</strain>
    </source>
</reference>